<sequence>MTEEKKDKSRIEVDKELDQALKDSFPGSDPVQLTDPNRGLGGAPKKPRPDSQPE</sequence>
<dbReference type="RefSeq" id="WP_213670114.1">
    <property type="nucleotide sequence ID" value="NZ_JAHCDA010000002.1"/>
</dbReference>
<evidence type="ECO:0000256" key="1">
    <source>
        <dbReference type="SAM" id="MobiDB-lite"/>
    </source>
</evidence>
<feature type="region of interest" description="Disordered" evidence="1">
    <location>
        <begin position="21"/>
        <end position="54"/>
    </location>
</feature>
<gene>
    <name evidence="2" type="ORF">KHU32_10835</name>
</gene>
<comment type="caution">
    <text evidence="2">The sequence shown here is derived from an EMBL/GenBank/DDBJ whole genome shotgun (WGS) entry which is preliminary data.</text>
</comment>
<reference evidence="2 3" key="1">
    <citation type="submission" date="2021-05" db="EMBL/GenBank/DDBJ databases">
        <title>Roseococcus sp. XZZS9, whole genome shotgun sequencing project.</title>
        <authorList>
            <person name="Zhao G."/>
            <person name="Shen L."/>
        </authorList>
    </citation>
    <scope>NUCLEOTIDE SEQUENCE [LARGE SCALE GENOMIC DNA]</scope>
    <source>
        <strain evidence="2 3">XZZS9</strain>
    </source>
</reference>
<evidence type="ECO:0000313" key="2">
    <source>
        <dbReference type="EMBL" id="MBS7811435.1"/>
    </source>
</evidence>
<accession>A0ABS5QCN1</accession>
<keyword evidence="3" id="KW-1185">Reference proteome</keyword>
<dbReference type="EMBL" id="JAHCDA010000002">
    <property type="protein sequence ID" value="MBS7811435.1"/>
    <property type="molecule type" value="Genomic_DNA"/>
</dbReference>
<protein>
    <submittedName>
        <fullName evidence="2">Uncharacterized protein</fullName>
    </submittedName>
</protein>
<organism evidence="2 3">
    <name type="scientific">Roseococcus pinisoli</name>
    <dbReference type="NCBI Taxonomy" id="2835040"/>
    <lineage>
        <taxon>Bacteria</taxon>
        <taxon>Pseudomonadati</taxon>
        <taxon>Pseudomonadota</taxon>
        <taxon>Alphaproteobacteria</taxon>
        <taxon>Acetobacterales</taxon>
        <taxon>Roseomonadaceae</taxon>
        <taxon>Roseococcus</taxon>
    </lineage>
</organism>
<dbReference type="Proteomes" id="UP000766336">
    <property type="component" value="Unassembled WGS sequence"/>
</dbReference>
<proteinExistence type="predicted"/>
<evidence type="ECO:0000313" key="3">
    <source>
        <dbReference type="Proteomes" id="UP000766336"/>
    </source>
</evidence>
<name>A0ABS5QCN1_9PROT</name>